<dbReference type="PANTHER" id="PTHR21493">
    <property type="entry name" value="CGI-141-RELATED/LIPASE CONTAINING PROTEIN"/>
    <property type="match status" value="1"/>
</dbReference>
<evidence type="ECO:0000256" key="6">
    <source>
        <dbReference type="ARBA" id="ARBA00025799"/>
    </source>
</evidence>
<dbReference type="InterPro" id="IPR007305">
    <property type="entry name" value="Vesicle_transpt_Got1/SFT2"/>
</dbReference>
<comment type="caution">
    <text evidence="8">The sequence shown here is derived from an EMBL/GenBank/DDBJ whole genome shotgun (WGS) entry which is preliminary data.</text>
</comment>
<evidence type="ECO:0000313" key="8">
    <source>
        <dbReference type="EMBL" id="KAF2268048.1"/>
    </source>
</evidence>
<dbReference type="Proteomes" id="UP000800093">
    <property type="component" value="Unassembled WGS sequence"/>
</dbReference>
<name>A0A9P4N6X4_9PLEO</name>
<dbReference type="AlphaFoldDB" id="A0A9P4N6X4"/>
<feature type="transmembrane region" description="Helical" evidence="7">
    <location>
        <begin position="12"/>
        <end position="35"/>
    </location>
</feature>
<evidence type="ECO:0000256" key="7">
    <source>
        <dbReference type="SAM" id="Phobius"/>
    </source>
</evidence>
<dbReference type="GO" id="GO:0000137">
    <property type="term" value="C:Golgi cis cisterna"/>
    <property type="evidence" value="ECO:0007669"/>
    <property type="project" value="TreeGrafter"/>
</dbReference>
<organism evidence="8 9">
    <name type="scientific">Lojkania enalia</name>
    <dbReference type="NCBI Taxonomy" id="147567"/>
    <lineage>
        <taxon>Eukaryota</taxon>
        <taxon>Fungi</taxon>
        <taxon>Dikarya</taxon>
        <taxon>Ascomycota</taxon>
        <taxon>Pezizomycotina</taxon>
        <taxon>Dothideomycetes</taxon>
        <taxon>Pleosporomycetidae</taxon>
        <taxon>Pleosporales</taxon>
        <taxon>Pleosporales incertae sedis</taxon>
        <taxon>Lojkania</taxon>
    </lineage>
</organism>
<keyword evidence="2 7" id="KW-0812">Transmembrane</keyword>
<proteinExistence type="inferred from homology"/>
<dbReference type="EMBL" id="ML986588">
    <property type="protein sequence ID" value="KAF2268048.1"/>
    <property type="molecule type" value="Genomic_DNA"/>
</dbReference>
<reference evidence="9" key="1">
    <citation type="journal article" date="2020" name="Stud. Mycol.">
        <title>101 Dothideomycetes genomes: A test case for predicting lifestyles and emergence of pathogens.</title>
        <authorList>
            <person name="Haridas S."/>
            <person name="Albert R."/>
            <person name="Binder M."/>
            <person name="Bloem J."/>
            <person name="LaButti K."/>
            <person name="Salamov A."/>
            <person name="Andreopoulos B."/>
            <person name="Baker S."/>
            <person name="Barry K."/>
            <person name="Bills G."/>
            <person name="Bluhm B."/>
            <person name="Cannon C."/>
            <person name="Castanera R."/>
            <person name="Culley D."/>
            <person name="Daum C."/>
            <person name="Ezra D."/>
            <person name="Gonzalez J."/>
            <person name="Henrissat B."/>
            <person name="Kuo A."/>
            <person name="Liang C."/>
            <person name="Lipzen A."/>
            <person name="Lutzoni F."/>
            <person name="Magnuson J."/>
            <person name="Mondo S."/>
            <person name="Nolan M."/>
            <person name="Ohm R."/>
            <person name="Pangilinan J."/>
            <person name="Park H.-J."/>
            <person name="Ramirez L."/>
            <person name="Alfaro M."/>
            <person name="Sun H."/>
            <person name="Tritt A."/>
            <person name="Yoshinaga Y."/>
            <person name="Zwiers L.-H."/>
            <person name="Turgeon B."/>
            <person name="Goodwin S."/>
            <person name="Spatafora J."/>
            <person name="Crous P."/>
            <person name="Grigoriev I."/>
        </authorList>
    </citation>
    <scope>NUCLEOTIDE SEQUENCE [LARGE SCALE GENOMIC DNA]</scope>
    <source>
        <strain evidence="9">CBS 304.66</strain>
    </source>
</reference>
<evidence type="ECO:0000256" key="3">
    <source>
        <dbReference type="ARBA" id="ARBA00022989"/>
    </source>
</evidence>
<evidence type="ECO:0000313" key="9">
    <source>
        <dbReference type="Proteomes" id="UP000800093"/>
    </source>
</evidence>
<accession>A0A9P4N6X4</accession>
<dbReference type="OrthoDB" id="204784at2759"/>
<evidence type="ECO:0000256" key="5">
    <source>
        <dbReference type="ARBA" id="ARBA00023136"/>
    </source>
</evidence>
<keyword evidence="4" id="KW-0333">Golgi apparatus</keyword>
<dbReference type="Pfam" id="PF04178">
    <property type="entry name" value="Got1"/>
    <property type="match status" value="1"/>
</dbReference>
<dbReference type="PANTHER" id="PTHR21493:SF9">
    <property type="entry name" value="GOLGI TRANSPORT PROTEIN 1-RELATED"/>
    <property type="match status" value="1"/>
</dbReference>
<sequence length="142" mass="15335">MPTMWLSDSQKIGVAFCSGGSTGGFFLLGGVMMFFDRAMLAMGNILFLIGLTLIIGVQKTALFFARRQKWKGTAAFAAGIALILLRWPFFGFLIELYGILVLFGDFFATIAGFVGNVPVVGPYIAQALEKISGGRRNAELPV</sequence>
<gene>
    <name evidence="8" type="ORF">CC78DRAFT_558611</name>
</gene>
<comment type="subcellular location">
    <subcellularLocation>
        <location evidence="1">Golgi apparatus membrane</location>
        <topology evidence="1">Multi-pass membrane protein</topology>
    </subcellularLocation>
</comment>
<comment type="similarity">
    <text evidence="6">Belongs to the GOT1 family.</text>
</comment>
<dbReference type="GO" id="GO:0006888">
    <property type="term" value="P:endoplasmic reticulum to Golgi vesicle-mediated transport"/>
    <property type="evidence" value="ECO:0007669"/>
    <property type="project" value="InterPro"/>
</dbReference>
<evidence type="ECO:0000256" key="2">
    <source>
        <dbReference type="ARBA" id="ARBA00022692"/>
    </source>
</evidence>
<keyword evidence="9" id="KW-1185">Reference proteome</keyword>
<evidence type="ECO:0000256" key="4">
    <source>
        <dbReference type="ARBA" id="ARBA00023034"/>
    </source>
</evidence>
<dbReference type="GO" id="GO:0000139">
    <property type="term" value="C:Golgi membrane"/>
    <property type="evidence" value="ECO:0007669"/>
    <property type="project" value="UniProtKB-SubCell"/>
</dbReference>
<dbReference type="GO" id="GO:0030134">
    <property type="term" value="C:COPII-coated ER to Golgi transport vesicle"/>
    <property type="evidence" value="ECO:0007669"/>
    <property type="project" value="TreeGrafter"/>
</dbReference>
<dbReference type="GO" id="GO:0005783">
    <property type="term" value="C:endoplasmic reticulum"/>
    <property type="evidence" value="ECO:0007669"/>
    <property type="project" value="TreeGrafter"/>
</dbReference>
<dbReference type="InterPro" id="IPR045176">
    <property type="entry name" value="Got1"/>
</dbReference>
<dbReference type="GO" id="GO:0042147">
    <property type="term" value="P:retrograde transport, endosome to Golgi"/>
    <property type="evidence" value="ECO:0007669"/>
    <property type="project" value="InterPro"/>
</dbReference>
<feature type="transmembrane region" description="Helical" evidence="7">
    <location>
        <begin position="106"/>
        <end position="125"/>
    </location>
</feature>
<protein>
    <submittedName>
        <fullName evidence="8">Got1-domain-containing protein</fullName>
    </submittedName>
</protein>
<keyword evidence="5 7" id="KW-0472">Membrane</keyword>
<evidence type="ECO:0000256" key="1">
    <source>
        <dbReference type="ARBA" id="ARBA00004653"/>
    </source>
</evidence>
<keyword evidence="3 7" id="KW-1133">Transmembrane helix</keyword>
<feature type="transmembrane region" description="Helical" evidence="7">
    <location>
        <begin position="41"/>
        <end position="64"/>
    </location>
</feature>
<feature type="transmembrane region" description="Helical" evidence="7">
    <location>
        <begin position="76"/>
        <end position="100"/>
    </location>
</feature>
<dbReference type="GO" id="GO:0005829">
    <property type="term" value="C:cytosol"/>
    <property type="evidence" value="ECO:0007669"/>
    <property type="project" value="GOC"/>
</dbReference>